<dbReference type="SUPFAM" id="SSF51338">
    <property type="entry name" value="Composite domain of metallo-dependent hydrolases"/>
    <property type="match status" value="1"/>
</dbReference>
<keyword evidence="2" id="KW-0378">Hydrolase</keyword>
<dbReference type="InterPro" id="IPR013108">
    <property type="entry name" value="Amidohydro_3"/>
</dbReference>
<dbReference type="Gene3D" id="3.10.310.70">
    <property type="match status" value="1"/>
</dbReference>
<organism evidence="2 3">
    <name type="scientific">Alteribacter lacisalsi</name>
    <dbReference type="NCBI Taxonomy" id="2045244"/>
    <lineage>
        <taxon>Bacteria</taxon>
        <taxon>Bacillati</taxon>
        <taxon>Bacillota</taxon>
        <taxon>Bacilli</taxon>
        <taxon>Bacillales</taxon>
        <taxon>Bacillaceae</taxon>
        <taxon>Alteribacter</taxon>
    </lineage>
</organism>
<dbReference type="CDD" id="cd01300">
    <property type="entry name" value="YtcJ_like"/>
    <property type="match status" value="1"/>
</dbReference>
<comment type="caution">
    <text evidence="2">The sequence shown here is derived from an EMBL/GenBank/DDBJ whole genome shotgun (WGS) entry which is preliminary data.</text>
</comment>
<dbReference type="SUPFAM" id="SSF51556">
    <property type="entry name" value="Metallo-dependent hydrolases"/>
    <property type="match status" value="1"/>
</dbReference>
<dbReference type="RefSeq" id="WP_110516032.1">
    <property type="nucleotide sequence ID" value="NZ_PDOF01000001.1"/>
</dbReference>
<reference evidence="2 3" key="1">
    <citation type="submission" date="2017-10" db="EMBL/GenBank/DDBJ databases">
        <title>Bacillus sp. nov., a halophilic bacterium isolated from a Yangshapao Lake.</title>
        <authorList>
            <person name="Wang H."/>
        </authorList>
    </citation>
    <scope>NUCLEOTIDE SEQUENCE [LARGE SCALE GENOMIC DNA]</scope>
    <source>
        <strain evidence="2 3">YSP-3</strain>
    </source>
</reference>
<evidence type="ECO:0000313" key="2">
    <source>
        <dbReference type="EMBL" id="PYZ97196.1"/>
    </source>
</evidence>
<dbReference type="PANTHER" id="PTHR22642">
    <property type="entry name" value="IMIDAZOLONEPROPIONASE"/>
    <property type="match status" value="1"/>
</dbReference>
<keyword evidence="3" id="KW-1185">Reference proteome</keyword>
<dbReference type="InterPro" id="IPR032466">
    <property type="entry name" value="Metal_Hydrolase"/>
</dbReference>
<dbReference type="InterPro" id="IPR011059">
    <property type="entry name" value="Metal-dep_hydrolase_composite"/>
</dbReference>
<evidence type="ECO:0000313" key="3">
    <source>
        <dbReference type="Proteomes" id="UP000248066"/>
    </source>
</evidence>
<gene>
    <name evidence="2" type="ORF">CR205_00925</name>
</gene>
<sequence length="531" mass="59073">MGTLWFGGKVRTLVTEADTCEAVFTEEGRIVAAGDEQDLRSRFGDRITSEKNINGGTMYPGFTDSHLHMIGHGEKLQRLDLSEVTSVEKMMSLLRESAEKLPAGEWLIADGFNENLFTPPVVPHRRELDKITSDHPVAVSRVCRHAMLVNTRVLELAGIDASTPDPPGGLVEKDEDGLPTGYLHDQAQEFVRRVMPGIDGDYLEKALKVSLEDLWQKGFTGAHTEDLNYYGDHFLTLKTFQNVIDGKKRKFRANLLVHHEVARLLREAGYQTGDLNNTLEIGAVKVFGDGALGGRTALLREPYSDDPSTNGVASHQPDDLVRIVATARELVMPVAIHTIGDLALEYAVDALEAHPPPPGMRDRLIHLQVTAPDLLERLRRLPVVLDIQPRFVASDFPWVEKRLGKERLAHSFAWKTYMEKGIACAGGSDAPIEPPDPLLGIHAAVTRRKPGETHEGYLPDEKLTLFDSLRLFTTGSASAIVKEHERGLIKEGYTADFTVMNRDLFELQPDEWLDCSVTMTVVDESVMYKQE</sequence>
<dbReference type="AlphaFoldDB" id="A0A2W0H8W6"/>
<dbReference type="Proteomes" id="UP000248066">
    <property type="component" value="Unassembled WGS sequence"/>
</dbReference>
<dbReference type="InterPro" id="IPR033932">
    <property type="entry name" value="YtcJ-like"/>
</dbReference>
<protein>
    <submittedName>
        <fullName evidence="2">Amidohydrolase</fullName>
    </submittedName>
</protein>
<dbReference type="GO" id="GO:0016810">
    <property type="term" value="F:hydrolase activity, acting on carbon-nitrogen (but not peptide) bonds"/>
    <property type="evidence" value="ECO:0007669"/>
    <property type="project" value="InterPro"/>
</dbReference>
<dbReference type="PANTHER" id="PTHR22642:SF2">
    <property type="entry name" value="PROTEIN LONG AFTER FAR-RED 3"/>
    <property type="match status" value="1"/>
</dbReference>
<dbReference type="Gene3D" id="2.30.40.10">
    <property type="entry name" value="Urease, subunit C, domain 1"/>
    <property type="match status" value="1"/>
</dbReference>
<evidence type="ECO:0000259" key="1">
    <source>
        <dbReference type="Pfam" id="PF07969"/>
    </source>
</evidence>
<accession>A0A2W0H8W6</accession>
<feature type="domain" description="Amidohydrolase 3" evidence="1">
    <location>
        <begin position="54"/>
        <end position="528"/>
    </location>
</feature>
<dbReference type="Pfam" id="PF07969">
    <property type="entry name" value="Amidohydro_3"/>
    <property type="match status" value="1"/>
</dbReference>
<name>A0A2W0H8W6_9BACI</name>
<proteinExistence type="predicted"/>
<dbReference type="OrthoDB" id="9767366at2"/>
<dbReference type="EMBL" id="PDOF01000001">
    <property type="protein sequence ID" value="PYZ97196.1"/>
    <property type="molecule type" value="Genomic_DNA"/>
</dbReference>
<dbReference type="Gene3D" id="3.20.20.140">
    <property type="entry name" value="Metal-dependent hydrolases"/>
    <property type="match status" value="1"/>
</dbReference>